<keyword evidence="2" id="KW-1185">Reference proteome</keyword>
<dbReference type="EMBL" id="JAACFV010000043">
    <property type="protein sequence ID" value="KAF7509246.1"/>
    <property type="molecule type" value="Genomic_DNA"/>
</dbReference>
<dbReference type="Proteomes" id="UP000606974">
    <property type="component" value="Unassembled WGS sequence"/>
</dbReference>
<sequence>MIRWDSIKRGILIECTNVLVIFSNPEHFGRLDVASPEAGVREILDRVQRSVLIFSKRKRSLLLLRSHHE</sequence>
<dbReference type="AlphaFoldDB" id="A0A8H7E718"/>
<organism evidence="1 2">
    <name type="scientific">Endocarpon pusillum</name>
    <dbReference type="NCBI Taxonomy" id="364733"/>
    <lineage>
        <taxon>Eukaryota</taxon>
        <taxon>Fungi</taxon>
        <taxon>Dikarya</taxon>
        <taxon>Ascomycota</taxon>
        <taxon>Pezizomycotina</taxon>
        <taxon>Eurotiomycetes</taxon>
        <taxon>Chaetothyriomycetidae</taxon>
        <taxon>Verrucariales</taxon>
        <taxon>Verrucariaceae</taxon>
        <taxon>Endocarpon</taxon>
    </lineage>
</organism>
<protein>
    <submittedName>
        <fullName evidence="1">Uncharacterized protein</fullName>
    </submittedName>
</protein>
<reference evidence="1" key="1">
    <citation type="submission" date="2020-02" db="EMBL/GenBank/DDBJ databases">
        <authorList>
            <person name="Palmer J.M."/>
        </authorList>
    </citation>
    <scope>NUCLEOTIDE SEQUENCE</scope>
    <source>
        <strain evidence="1">EPUS1.4</strain>
        <tissue evidence="1">Thallus</tissue>
    </source>
</reference>
<accession>A0A8H7E718</accession>
<comment type="caution">
    <text evidence="1">The sequence shown here is derived from an EMBL/GenBank/DDBJ whole genome shotgun (WGS) entry which is preliminary data.</text>
</comment>
<evidence type="ECO:0000313" key="1">
    <source>
        <dbReference type="EMBL" id="KAF7509246.1"/>
    </source>
</evidence>
<name>A0A8H7E718_9EURO</name>
<evidence type="ECO:0000313" key="2">
    <source>
        <dbReference type="Proteomes" id="UP000606974"/>
    </source>
</evidence>
<proteinExistence type="predicted"/>
<gene>
    <name evidence="1" type="ORF">GJ744_008140</name>
</gene>